<gene>
    <name evidence="7" type="ORF">WAK64_07110</name>
</gene>
<feature type="domain" description="ABC-2 type transporter transmembrane" evidence="6">
    <location>
        <begin position="5"/>
        <end position="206"/>
    </location>
</feature>
<feature type="transmembrane region" description="Helical" evidence="5">
    <location>
        <begin position="122"/>
        <end position="146"/>
    </location>
</feature>
<evidence type="ECO:0000256" key="2">
    <source>
        <dbReference type="ARBA" id="ARBA00022692"/>
    </source>
</evidence>
<dbReference type="Pfam" id="PF01061">
    <property type="entry name" value="ABC2_membrane"/>
    <property type="match status" value="1"/>
</dbReference>
<evidence type="ECO:0000259" key="6">
    <source>
        <dbReference type="Pfam" id="PF01061"/>
    </source>
</evidence>
<dbReference type="EMBL" id="JBBAXC010000004">
    <property type="protein sequence ID" value="MEI5906827.1"/>
    <property type="molecule type" value="Genomic_DNA"/>
</dbReference>
<dbReference type="Proteomes" id="UP001312865">
    <property type="component" value="Unassembled WGS sequence"/>
</dbReference>
<feature type="transmembrane region" description="Helical" evidence="5">
    <location>
        <begin position="158"/>
        <end position="182"/>
    </location>
</feature>
<keyword evidence="3 5" id="KW-1133">Transmembrane helix</keyword>
<feature type="transmembrane region" description="Helical" evidence="5">
    <location>
        <begin position="20"/>
        <end position="40"/>
    </location>
</feature>
<dbReference type="PANTHER" id="PTHR43471">
    <property type="entry name" value="ABC TRANSPORTER PERMEASE"/>
    <property type="match status" value="1"/>
</dbReference>
<evidence type="ECO:0000256" key="1">
    <source>
        <dbReference type="ARBA" id="ARBA00004141"/>
    </source>
</evidence>
<protein>
    <submittedName>
        <fullName evidence="7">ABC transporter permease</fullName>
    </submittedName>
</protein>
<dbReference type="InterPro" id="IPR013525">
    <property type="entry name" value="ABC2_TM"/>
</dbReference>
<feature type="transmembrane region" description="Helical" evidence="5">
    <location>
        <begin position="70"/>
        <end position="90"/>
    </location>
</feature>
<accession>A0ABU8HC29</accession>
<comment type="caution">
    <text evidence="7">The sequence shown here is derived from an EMBL/GenBank/DDBJ whole genome shotgun (WGS) entry which is preliminary data.</text>
</comment>
<evidence type="ECO:0000256" key="4">
    <source>
        <dbReference type="ARBA" id="ARBA00023136"/>
    </source>
</evidence>
<sequence length="255" mass="28491">MPFFIMRREWKEIFATKSLFLTNMIAPIVLLLAAFLTINYTQEGDIKILLDAIKQVNPQLNVLDSQGTVLLARFYFLFFLIIPAVLPLSLATNSIITEKMTGTLETVLVTPITTKHFILGKILAFSIPPVVTTWIMQVVYLLYVYSTFDGAGEFFSPILIICSMFLVPFVSLISVTLSIIVSSKVNNVSAAQQFSILIILPIIAMSISQVVFLSFLSNPLVYIGILAFSVVLSFVAFRLCIGLFSRKNIITKWKS</sequence>
<keyword evidence="2 5" id="KW-0812">Transmembrane</keyword>
<keyword evidence="4 5" id="KW-0472">Membrane</keyword>
<proteinExistence type="predicted"/>
<comment type="subcellular location">
    <subcellularLocation>
        <location evidence="1">Membrane</location>
        <topology evidence="1">Multi-pass membrane protein</topology>
    </subcellularLocation>
</comment>
<evidence type="ECO:0000256" key="5">
    <source>
        <dbReference type="SAM" id="Phobius"/>
    </source>
</evidence>
<name>A0ABU8HC29_9BACI</name>
<feature type="transmembrane region" description="Helical" evidence="5">
    <location>
        <begin position="194"/>
        <end position="215"/>
    </location>
</feature>
<evidence type="ECO:0000313" key="7">
    <source>
        <dbReference type="EMBL" id="MEI5906827.1"/>
    </source>
</evidence>
<organism evidence="7 8">
    <name type="scientific">Bacillus spongiae</name>
    <dbReference type="NCBI Taxonomy" id="2683610"/>
    <lineage>
        <taxon>Bacteria</taxon>
        <taxon>Bacillati</taxon>
        <taxon>Bacillota</taxon>
        <taxon>Bacilli</taxon>
        <taxon>Bacillales</taxon>
        <taxon>Bacillaceae</taxon>
        <taxon>Bacillus</taxon>
    </lineage>
</organism>
<evidence type="ECO:0000313" key="8">
    <source>
        <dbReference type="Proteomes" id="UP001312865"/>
    </source>
</evidence>
<dbReference type="RefSeq" id="WP_336586253.1">
    <property type="nucleotide sequence ID" value="NZ_JBBAXC010000004.1"/>
</dbReference>
<feature type="transmembrane region" description="Helical" evidence="5">
    <location>
        <begin position="221"/>
        <end position="244"/>
    </location>
</feature>
<keyword evidence="8" id="KW-1185">Reference proteome</keyword>
<evidence type="ECO:0000256" key="3">
    <source>
        <dbReference type="ARBA" id="ARBA00022989"/>
    </source>
</evidence>
<dbReference type="PANTHER" id="PTHR43471:SF1">
    <property type="entry name" value="ABC TRANSPORTER PERMEASE PROTEIN NOSY-RELATED"/>
    <property type="match status" value="1"/>
</dbReference>
<reference evidence="7 8" key="1">
    <citation type="journal article" date="2018" name="J. Microbiol.">
        <title>Bacillus spongiae sp. nov., isolated from sponge of Jeju Island.</title>
        <authorList>
            <person name="Lee G.E."/>
            <person name="Im W.T."/>
            <person name="Park J.S."/>
        </authorList>
    </citation>
    <scope>NUCLEOTIDE SEQUENCE [LARGE SCALE GENOMIC DNA]</scope>
    <source>
        <strain evidence="7 8">135PIL107-10</strain>
    </source>
</reference>